<feature type="transmembrane region" description="Helical" evidence="2">
    <location>
        <begin position="84"/>
        <end position="105"/>
    </location>
</feature>
<feature type="compositionally biased region" description="Basic and acidic residues" evidence="1">
    <location>
        <begin position="215"/>
        <end position="232"/>
    </location>
</feature>
<dbReference type="OrthoDB" id="3928876at2759"/>
<feature type="region of interest" description="Disordered" evidence="1">
    <location>
        <begin position="1"/>
        <end position="24"/>
    </location>
</feature>
<gene>
    <name evidence="3" type="ORF">AC578_9810</name>
</gene>
<proteinExistence type="predicted"/>
<keyword evidence="2" id="KW-0472">Membrane</keyword>
<keyword evidence="2" id="KW-0812">Transmembrane</keyword>
<evidence type="ECO:0000256" key="1">
    <source>
        <dbReference type="SAM" id="MobiDB-lite"/>
    </source>
</evidence>
<name>A0A139H9R0_9PEZI</name>
<evidence type="ECO:0000313" key="3">
    <source>
        <dbReference type="EMBL" id="KXS99140.1"/>
    </source>
</evidence>
<reference evidence="3 4" key="1">
    <citation type="submission" date="2015-07" db="EMBL/GenBank/DDBJ databases">
        <title>Comparative genomics of the Sigatoka disease complex on banana suggests a link between parallel evolutionary changes in Pseudocercospora fijiensis and Pseudocercospora eumusae and increased virulence on the banana host.</title>
        <authorList>
            <person name="Chang T.-C."/>
            <person name="Salvucci A."/>
            <person name="Crous P.W."/>
            <person name="Stergiopoulos I."/>
        </authorList>
    </citation>
    <scope>NUCLEOTIDE SEQUENCE [LARGE SCALE GENOMIC DNA]</scope>
    <source>
        <strain evidence="3 4">CBS 114824</strain>
    </source>
</reference>
<protein>
    <submittedName>
        <fullName evidence="3">Uncharacterized protein</fullName>
    </submittedName>
</protein>
<dbReference type="Pfam" id="PF16015">
    <property type="entry name" value="Promethin"/>
    <property type="match status" value="1"/>
</dbReference>
<dbReference type="STRING" id="321146.A0A139H9R0"/>
<dbReference type="EMBL" id="LFZN01000098">
    <property type="protein sequence ID" value="KXS99140.1"/>
    <property type="molecule type" value="Genomic_DNA"/>
</dbReference>
<feature type="region of interest" description="Disordered" evidence="1">
    <location>
        <begin position="215"/>
        <end position="241"/>
    </location>
</feature>
<dbReference type="Proteomes" id="UP000070133">
    <property type="component" value="Unassembled WGS sequence"/>
</dbReference>
<keyword evidence="4" id="KW-1185">Reference proteome</keyword>
<dbReference type="AlphaFoldDB" id="A0A139H9R0"/>
<accession>A0A139H9R0</accession>
<sequence length="291" mass="30275">MTDQLKNGVSGVQEKAQDASKGTPVSGVQEKIKAGTDSVLSIVDTWGGWIAGKGKSIIDGIFPPEKRAAFLAKLQDFMLRNPKLSAFLGMNLALTGIPLGLFVLFSLSVFIFALVVALVVGLLAAVLFTVFMVGVALIVVFPTVMFTTGAACFLFLWGLGGYYILKWANGESGGEPKQAPEGQAIGDQLNNLTGGRLGGFMEGARSQNAKKGIEGYNDRYTKPADQESKGEKASTGSDAQKHVGHALSNTTNTAAGVHKTATNATDTVSNASTGIAYAKGGLKGTTGLPVL</sequence>
<organism evidence="3 4">
    <name type="scientific">Pseudocercospora eumusae</name>
    <dbReference type="NCBI Taxonomy" id="321146"/>
    <lineage>
        <taxon>Eukaryota</taxon>
        <taxon>Fungi</taxon>
        <taxon>Dikarya</taxon>
        <taxon>Ascomycota</taxon>
        <taxon>Pezizomycotina</taxon>
        <taxon>Dothideomycetes</taxon>
        <taxon>Dothideomycetidae</taxon>
        <taxon>Mycosphaerellales</taxon>
        <taxon>Mycosphaerellaceae</taxon>
        <taxon>Pseudocercospora</taxon>
    </lineage>
</organism>
<evidence type="ECO:0000313" key="4">
    <source>
        <dbReference type="Proteomes" id="UP000070133"/>
    </source>
</evidence>
<evidence type="ECO:0000256" key="2">
    <source>
        <dbReference type="SAM" id="Phobius"/>
    </source>
</evidence>
<keyword evidence="2" id="KW-1133">Transmembrane helix</keyword>
<feature type="transmembrane region" description="Helical" evidence="2">
    <location>
        <begin position="112"/>
        <end position="138"/>
    </location>
</feature>
<comment type="caution">
    <text evidence="3">The sequence shown here is derived from an EMBL/GenBank/DDBJ whole genome shotgun (WGS) entry which is preliminary data.</text>
</comment>
<feature type="transmembrane region" description="Helical" evidence="2">
    <location>
        <begin position="144"/>
        <end position="165"/>
    </location>
</feature>